<sequence length="570" mass="60931">MRPRLHILHAWLLAAACLLPGLAQSQTPPQGTGTASSAAPAGANAQPPTAAAPATGELALGSGSPGMVQPVTNPYAPPKAVVFGSQMFTGRFAALNFTGFNPDYQLSVGDRVLVRMWGAITYDAAQNIDAQGNVFIPNVGPIQVLGVRNQDLNRQVEEQVRRTFKSNVGVYATLDSAQPVKVYVTGFVRAPGLYGGLSSDSVLAFLDKAGGIDPDRGSYLKVQILRQGKPRAELNLYDFLLLGKLERLQFQDGDTVVVQARRHAVTVTGEAQNAYVFEIEADAVPASTVTALALPKANATHLSVVRNTGVELKSEYHRLGELGAVRIQSGDVVTFTADKYTTTLLVRVEGAQMGERSLVLPAGATLGDLLSRLTPSPNANMAALQLFRRSVQARQRQTLEITLRNLETAALTARSATSEEAALRKVEADMMLSFVTRARSVQPLGQVVLSDPQEARKLILEDGDTINIPEKTNLVLVSGEVLFPNAIVFSERNGLDEYITQAGGYTQSADTSKRLVLRANGSVAAVGELPRPGDEIMILPKIDSKNLEVTRGITSIIYQIAVAAKVALSL</sequence>
<dbReference type="Pfam" id="PF10531">
    <property type="entry name" value="SLBB"/>
    <property type="match status" value="1"/>
</dbReference>
<reference evidence="6 7" key="1">
    <citation type="submission" date="2020-02" db="EMBL/GenBank/DDBJ databases">
        <title>Ideonella bacterium strain TBM-1.</title>
        <authorList>
            <person name="Chen W.-M."/>
        </authorList>
    </citation>
    <scope>NUCLEOTIDE SEQUENCE [LARGE SCALE GENOMIC DNA]</scope>
    <source>
        <strain evidence="6 7">TBM-1</strain>
    </source>
</reference>
<dbReference type="PROSITE" id="PS51257">
    <property type="entry name" value="PROKAR_LIPOPROTEIN"/>
    <property type="match status" value="1"/>
</dbReference>
<accession>A0A7C9TJ42</accession>
<dbReference type="Gene3D" id="3.30.1950.10">
    <property type="entry name" value="wza like domain"/>
    <property type="match status" value="1"/>
</dbReference>
<evidence type="ECO:0000313" key="7">
    <source>
        <dbReference type="Proteomes" id="UP000484255"/>
    </source>
</evidence>
<feature type="region of interest" description="Disordered" evidence="2">
    <location>
        <begin position="25"/>
        <end position="63"/>
    </location>
</feature>
<evidence type="ECO:0000259" key="5">
    <source>
        <dbReference type="Pfam" id="PF10531"/>
    </source>
</evidence>
<organism evidence="6 7">
    <name type="scientific">Ideonella livida</name>
    <dbReference type="NCBI Taxonomy" id="2707176"/>
    <lineage>
        <taxon>Bacteria</taxon>
        <taxon>Pseudomonadati</taxon>
        <taxon>Pseudomonadota</taxon>
        <taxon>Betaproteobacteria</taxon>
        <taxon>Burkholderiales</taxon>
        <taxon>Sphaerotilaceae</taxon>
        <taxon>Ideonella</taxon>
    </lineage>
</organism>
<protein>
    <submittedName>
        <fullName evidence="6">Polysialic acid transporter</fullName>
    </submittedName>
</protein>
<evidence type="ECO:0000256" key="3">
    <source>
        <dbReference type="SAM" id="SignalP"/>
    </source>
</evidence>
<feature type="compositionally biased region" description="Low complexity" evidence="2">
    <location>
        <begin position="30"/>
        <end position="56"/>
    </location>
</feature>
<feature type="signal peptide" evidence="3">
    <location>
        <begin position="1"/>
        <end position="25"/>
    </location>
</feature>
<dbReference type="PANTHER" id="PTHR33619">
    <property type="entry name" value="POLYSACCHARIDE EXPORT PROTEIN GFCE-RELATED"/>
    <property type="match status" value="1"/>
</dbReference>
<dbReference type="InterPro" id="IPR049712">
    <property type="entry name" value="Poly_export"/>
</dbReference>
<evidence type="ECO:0000256" key="1">
    <source>
        <dbReference type="ARBA" id="ARBA00022729"/>
    </source>
</evidence>
<dbReference type="InterPro" id="IPR003715">
    <property type="entry name" value="Poly_export_N"/>
</dbReference>
<keyword evidence="7" id="KW-1185">Reference proteome</keyword>
<comment type="caution">
    <text evidence="6">The sequence shown here is derived from an EMBL/GenBank/DDBJ whole genome shotgun (WGS) entry which is preliminary data.</text>
</comment>
<feature type="domain" description="Soluble ligand binding" evidence="5">
    <location>
        <begin position="475"/>
        <end position="524"/>
    </location>
</feature>
<dbReference type="Pfam" id="PF02563">
    <property type="entry name" value="Poly_export"/>
    <property type="match status" value="1"/>
</dbReference>
<dbReference type="GO" id="GO:0015159">
    <property type="term" value="F:polysaccharide transmembrane transporter activity"/>
    <property type="evidence" value="ECO:0007669"/>
    <property type="project" value="InterPro"/>
</dbReference>
<feature type="chain" id="PRO_5028988241" evidence="3">
    <location>
        <begin position="26"/>
        <end position="570"/>
    </location>
</feature>
<evidence type="ECO:0000259" key="4">
    <source>
        <dbReference type="Pfam" id="PF02563"/>
    </source>
</evidence>
<dbReference type="PANTHER" id="PTHR33619:SF3">
    <property type="entry name" value="POLYSACCHARIDE EXPORT PROTEIN GFCE-RELATED"/>
    <property type="match status" value="1"/>
</dbReference>
<keyword evidence="1 3" id="KW-0732">Signal</keyword>
<dbReference type="Proteomes" id="UP000484255">
    <property type="component" value="Unassembled WGS sequence"/>
</dbReference>
<evidence type="ECO:0000256" key="2">
    <source>
        <dbReference type="SAM" id="MobiDB-lite"/>
    </source>
</evidence>
<feature type="domain" description="Polysaccharide export protein N-terminal" evidence="4">
    <location>
        <begin position="101"/>
        <end position="170"/>
    </location>
</feature>
<dbReference type="AlphaFoldDB" id="A0A7C9TJ42"/>
<dbReference type="Gene3D" id="3.10.560.10">
    <property type="entry name" value="Outer membrane lipoprotein wza domain like"/>
    <property type="match status" value="3"/>
</dbReference>
<gene>
    <name evidence="6" type="ORF">G3A44_06800</name>
</gene>
<evidence type="ECO:0000313" key="6">
    <source>
        <dbReference type="EMBL" id="NDY90902.1"/>
    </source>
</evidence>
<name>A0A7C9TJ42_9BURK</name>
<dbReference type="RefSeq" id="WP_163456765.1">
    <property type="nucleotide sequence ID" value="NZ_JAAGOH010000006.1"/>
</dbReference>
<dbReference type="InterPro" id="IPR019554">
    <property type="entry name" value="Soluble_ligand-bd"/>
</dbReference>
<dbReference type="EMBL" id="JAAGOH010000006">
    <property type="protein sequence ID" value="NDY90902.1"/>
    <property type="molecule type" value="Genomic_DNA"/>
</dbReference>
<proteinExistence type="predicted"/>